<dbReference type="EMBL" id="JAYWIO010000005">
    <property type="protein sequence ID" value="KAK7259880.1"/>
    <property type="molecule type" value="Genomic_DNA"/>
</dbReference>
<name>A0AAN9ENW0_CROPI</name>
<comment type="caution">
    <text evidence="1">The sequence shown here is derived from an EMBL/GenBank/DDBJ whole genome shotgun (WGS) entry which is preliminary data.</text>
</comment>
<evidence type="ECO:0000313" key="1">
    <source>
        <dbReference type="EMBL" id="KAK7259880.1"/>
    </source>
</evidence>
<protein>
    <submittedName>
        <fullName evidence="1">Uncharacterized protein</fullName>
    </submittedName>
</protein>
<accession>A0AAN9ENW0</accession>
<gene>
    <name evidence="1" type="ORF">RIF29_25495</name>
</gene>
<sequence>MLRKIMLFVPRLRQIIITVMRTLLLNRDKRLHLNLCLHFTDCLRPIHLHSYRLPRERLHERTLVTEEREREQRRL</sequence>
<dbReference type="AlphaFoldDB" id="A0AAN9ENW0"/>
<dbReference type="Proteomes" id="UP001372338">
    <property type="component" value="Unassembled WGS sequence"/>
</dbReference>
<proteinExistence type="predicted"/>
<evidence type="ECO:0000313" key="2">
    <source>
        <dbReference type="Proteomes" id="UP001372338"/>
    </source>
</evidence>
<keyword evidence="2" id="KW-1185">Reference proteome</keyword>
<reference evidence="1 2" key="1">
    <citation type="submission" date="2024-01" db="EMBL/GenBank/DDBJ databases">
        <title>The genomes of 5 underutilized Papilionoideae crops provide insights into root nodulation and disease resistanc.</title>
        <authorList>
            <person name="Yuan L."/>
        </authorList>
    </citation>
    <scope>NUCLEOTIDE SEQUENCE [LARGE SCALE GENOMIC DNA]</scope>
    <source>
        <strain evidence="1">ZHUSHIDOU_FW_LH</strain>
        <tissue evidence="1">Leaf</tissue>
    </source>
</reference>
<organism evidence="1 2">
    <name type="scientific">Crotalaria pallida</name>
    <name type="common">Smooth rattlebox</name>
    <name type="synonym">Crotalaria striata</name>
    <dbReference type="NCBI Taxonomy" id="3830"/>
    <lineage>
        <taxon>Eukaryota</taxon>
        <taxon>Viridiplantae</taxon>
        <taxon>Streptophyta</taxon>
        <taxon>Embryophyta</taxon>
        <taxon>Tracheophyta</taxon>
        <taxon>Spermatophyta</taxon>
        <taxon>Magnoliopsida</taxon>
        <taxon>eudicotyledons</taxon>
        <taxon>Gunneridae</taxon>
        <taxon>Pentapetalae</taxon>
        <taxon>rosids</taxon>
        <taxon>fabids</taxon>
        <taxon>Fabales</taxon>
        <taxon>Fabaceae</taxon>
        <taxon>Papilionoideae</taxon>
        <taxon>50 kb inversion clade</taxon>
        <taxon>genistoids sensu lato</taxon>
        <taxon>core genistoids</taxon>
        <taxon>Crotalarieae</taxon>
        <taxon>Crotalaria</taxon>
    </lineage>
</organism>